<dbReference type="Gene3D" id="3.40.50.2000">
    <property type="entry name" value="Glycogen Phosphorylase B"/>
    <property type="match status" value="1"/>
</dbReference>
<proteinExistence type="predicted"/>
<dbReference type="Pfam" id="PF13692">
    <property type="entry name" value="Glyco_trans_1_4"/>
    <property type="match status" value="1"/>
</dbReference>
<dbReference type="OrthoDB" id="9813214at2"/>
<accession>A0A3L7A3M6</accession>
<evidence type="ECO:0000313" key="2">
    <source>
        <dbReference type="Proteomes" id="UP000270299"/>
    </source>
</evidence>
<dbReference type="AlphaFoldDB" id="A0A3L7A3M6"/>
<sequence length="379" mass="42308">MSPAPRILILSFSPIANDARVLKQVRHFVGGYDVTTCGYGEAPEGVSRHIRIPDSQPQNNFFAPTLALRMFGATYWRTGAVAWCREQLRTGEWDVVLANDVETVPLALELRSKHGVHADLHEYTSKLRTENPKWMRWLAPYYRWLCRRYVSRANSWTTVGQGLAREYEKDFGFLPGVVTNAAPYWNLEPAPPRVLLRLVHSGAGLRNRKLDIMLDAVELAASEFSLDLYLTANDPPYIEELKARAAELEHVRINDPVPYDELIPTLNGYDVGVFVLPPVNFSYRWALPNKIFDFIQARLAVVVGPSPEMAAIVTDNKLGLVARDFTAQSLADALDSLTGESVAAFKSAAMKTASELNADSQVAIWEKAIVDLLESRPPG</sequence>
<dbReference type="GO" id="GO:0016740">
    <property type="term" value="F:transferase activity"/>
    <property type="evidence" value="ECO:0007669"/>
    <property type="project" value="UniProtKB-KW"/>
</dbReference>
<reference evidence="1 2" key="1">
    <citation type="submission" date="2018-10" db="EMBL/GenBank/DDBJ databases">
        <authorList>
            <person name="Li J."/>
        </authorList>
    </citation>
    <scope>NUCLEOTIDE SEQUENCE [LARGE SCALE GENOMIC DNA]</scope>
    <source>
        <strain evidence="1 2">CCTCC AB209002</strain>
    </source>
</reference>
<name>A0A3L7A3M6_9MICO</name>
<gene>
    <name evidence="1" type="ORF">D9V29_00815</name>
</gene>
<protein>
    <submittedName>
        <fullName evidence="1">Glycosyltransferase</fullName>
    </submittedName>
</protein>
<comment type="caution">
    <text evidence="1">The sequence shown here is derived from an EMBL/GenBank/DDBJ whole genome shotgun (WGS) entry which is preliminary data.</text>
</comment>
<dbReference type="Proteomes" id="UP000270299">
    <property type="component" value="Unassembled WGS sequence"/>
</dbReference>
<dbReference type="EMBL" id="RCUV01000001">
    <property type="protein sequence ID" value="RLP73872.1"/>
    <property type="molecule type" value="Genomic_DNA"/>
</dbReference>
<organism evidence="1 2">
    <name type="scientific">Mycetocola manganoxydans</name>
    <dbReference type="NCBI Taxonomy" id="699879"/>
    <lineage>
        <taxon>Bacteria</taxon>
        <taxon>Bacillati</taxon>
        <taxon>Actinomycetota</taxon>
        <taxon>Actinomycetes</taxon>
        <taxon>Micrococcales</taxon>
        <taxon>Microbacteriaceae</taxon>
        <taxon>Mycetocola</taxon>
    </lineage>
</organism>
<dbReference type="SUPFAM" id="SSF53756">
    <property type="entry name" value="UDP-Glycosyltransferase/glycogen phosphorylase"/>
    <property type="match status" value="1"/>
</dbReference>
<evidence type="ECO:0000313" key="1">
    <source>
        <dbReference type="EMBL" id="RLP73872.1"/>
    </source>
</evidence>
<keyword evidence="1" id="KW-0808">Transferase</keyword>
<dbReference type="RefSeq" id="WP_121671422.1">
    <property type="nucleotide sequence ID" value="NZ_BMXM01000002.1"/>
</dbReference>
<keyword evidence="2" id="KW-1185">Reference proteome</keyword>